<dbReference type="EMBL" id="QQAX01000027">
    <property type="protein sequence ID" value="RDI39209.1"/>
    <property type="molecule type" value="Genomic_DNA"/>
</dbReference>
<comment type="caution">
    <text evidence="7">The sequence shown here is derived from an EMBL/GenBank/DDBJ whole genome shotgun (WGS) entry which is preliminary data.</text>
</comment>
<dbReference type="GO" id="GO:0016853">
    <property type="term" value="F:isomerase activity"/>
    <property type="evidence" value="ECO:0007669"/>
    <property type="project" value="UniProtKB-KW"/>
</dbReference>
<sequence>MKRFAKSTLTAALFALAAQSYAATAATNNATAAPSNAAANVSPAERAKIEEVVHQYLIRKPEVVVEALQTLQRKQFEEAEQTVKKTQADATQYANALFHQANDPVAGNPNGKVTVVEFFDYQCPHCVDMAPAIEGIIKANKDVRIVFKEFPIRGPMSEFAARAALAANKQGKYYPFSHALLSAKQPLTEESVLKIAADNGLDVEKLKKDMNDSSVEAQLKANFKLAQDLKLFGTPAFFIAKSDVSDNKGNVTYIPGRMTQAQLQTEIDKAAK</sequence>
<evidence type="ECO:0000256" key="5">
    <source>
        <dbReference type="SAM" id="SignalP"/>
    </source>
</evidence>
<keyword evidence="8" id="KW-1185">Reference proteome</keyword>
<evidence type="ECO:0000313" key="8">
    <source>
        <dbReference type="Proteomes" id="UP000254720"/>
    </source>
</evidence>
<keyword evidence="3" id="KW-1015">Disulfide bond</keyword>
<evidence type="ECO:0000313" key="7">
    <source>
        <dbReference type="EMBL" id="RDI39209.1"/>
    </source>
</evidence>
<keyword evidence="1 5" id="KW-0732">Signal</keyword>
<feature type="signal peptide" evidence="5">
    <location>
        <begin position="1"/>
        <end position="22"/>
    </location>
</feature>
<proteinExistence type="predicted"/>
<evidence type="ECO:0000259" key="6">
    <source>
        <dbReference type="PROSITE" id="PS51352"/>
    </source>
</evidence>
<protein>
    <submittedName>
        <fullName evidence="7">Protein-disulfide isomerase</fullName>
    </submittedName>
</protein>
<name>A0A370G8E9_9COXI</name>
<dbReference type="InterPro" id="IPR013766">
    <property type="entry name" value="Thioredoxin_domain"/>
</dbReference>
<reference evidence="7 8" key="1">
    <citation type="submission" date="2018-07" db="EMBL/GenBank/DDBJ databases">
        <title>Genomic Encyclopedia of Type Strains, Phase IV (KMG-IV): sequencing the most valuable type-strain genomes for metagenomic binning, comparative biology and taxonomic classification.</title>
        <authorList>
            <person name="Goeker M."/>
        </authorList>
    </citation>
    <scope>NUCLEOTIDE SEQUENCE [LARGE SCALE GENOMIC DNA]</scope>
    <source>
        <strain evidence="7 8">DSM 16500</strain>
    </source>
</reference>
<dbReference type="AlphaFoldDB" id="A0A370G8E9"/>
<evidence type="ECO:0000256" key="1">
    <source>
        <dbReference type="ARBA" id="ARBA00022729"/>
    </source>
</evidence>
<dbReference type="Gene3D" id="3.40.30.10">
    <property type="entry name" value="Glutaredoxin"/>
    <property type="match status" value="1"/>
</dbReference>
<evidence type="ECO:0000256" key="3">
    <source>
        <dbReference type="ARBA" id="ARBA00023157"/>
    </source>
</evidence>
<dbReference type="PROSITE" id="PS51352">
    <property type="entry name" value="THIOREDOXIN_2"/>
    <property type="match status" value="1"/>
</dbReference>
<evidence type="ECO:0000256" key="4">
    <source>
        <dbReference type="ARBA" id="ARBA00023284"/>
    </source>
</evidence>
<dbReference type="SUPFAM" id="SSF52833">
    <property type="entry name" value="Thioredoxin-like"/>
    <property type="match status" value="1"/>
</dbReference>
<dbReference type="PANTHER" id="PTHR13887:SF14">
    <property type="entry name" value="DISULFIDE BOND FORMATION PROTEIN D"/>
    <property type="match status" value="1"/>
</dbReference>
<keyword evidence="2" id="KW-0560">Oxidoreductase</keyword>
<dbReference type="InterPro" id="IPR001853">
    <property type="entry name" value="DSBA-like_thioredoxin_dom"/>
</dbReference>
<dbReference type="RefSeq" id="WP_114835227.1">
    <property type="nucleotide sequence ID" value="NZ_LR699114.1"/>
</dbReference>
<dbReference type="PANTHER" id="PTHR13887">
    <property type="entry name" value="GLUTATHIONE S-TRANSFERASE KAPPA"/>
    <property type="match status" value="1"/>
</dbReference>
<dbReference type="InterPro" id="IPR041205">
    <property type="entry name" value="ScsC_N"/>
</dbReference>
<feature type="chain" id="PRO_5016770985" evidence="5">
    <location>
        <begin position="23"/>
        <end position="272"/>
    </location>
</feature>
<keyword evidence="4" id="KW-0676">Redox-active center</keyword>
<evidence type="ECO:0000256" key="2">
    <source>
        <dbReference type="ARBA" id="ARBA00023002"/>
    </source>
</evidence>
<accession>A0A370G8E9</accession>
<dbReference type="Pfam" id="PF18312">
    <property type="entry name" value="ScsC_N"/>
    <property type="match status" value="1"/>
</dbReference>
<dbReference type="OrthoDB" id="9780340at2"/>
<dbReference type="Pfam" id="PF01323">
    <property type="entry name" value="DSBA"/>
    <property type="match status" value="1"/>
</dbReference>
<feature type="domain" description="Thioredoxin" evidence="6">
    <location>
        <begin position="81"/>
        <end position="272"/>
    </location>
</feature>
<dbReference type="InterPro" id="IPR036249">
    <property type="entry name" value="Thioredoxin-like_sf"/>
</dbReference>
<dbReference type="CDD" id="cd03023">
    <property type="entry name" value="DsbA_Com1_like"/>
    <property type="match status" value="1"/>
</dbReference>
<dbReference type="Proteomes" id="UP000254720">
    <property type="component" value="Unassembled WGS sequence"/>
</dbReference>
<keyword evidence="7" id="KW-0413">Isomerase</keyword>
<organism evidence="7 8">
    <name type="scientific">Aquicella lusitana</name>
    <dbReference type="NCBI Taxonomy" id="254246"/>
    <lineage>
        <taxon>Bacteria</taxon>
        <taxon>Pseudomonadati</taxon>
        <taxon>Pseudomonadota</taxon>
        <taxon>Gammaproteobacteria</taxon>
        <taxon>Legionellales</taxon>
        <taxon>Coxiellaceae</taxon>
        <taxon>Aquicella</taxon>
    </lineage>
</organism>
<gene>
    <name evidence="7" type="ORF">C8D86_12714</name>
</gene>
<dbReference type="GO" id="GO:0016491">
    <property type="term" value="F:oxidoreductase activity"/>
    <property type="evidence" value="ECO:0007669"/>
    <property type="project" value="UniProtKB-KW"/>
</dbReference>